<keyword evidence="3" id="KW-1185">Reference proteome</keyword>
<dbReference type="STRING" id="1121400.SAMN02746065_111116"/>
<dbReference type="RefSeq" id="WP_139795804.1">
    <property type="nucleotide sequence ID" value="NZ_FWXY01000011.1"/>
</dbReference>
<dbReference type="EMBL" id="FWXY01000011">
    <property type="protein sequence ID" value="SMC82758.1"/>
    <property type="molecule type" value="Genomic_DNA"/>
</dbReference>
<accession>A0A1W2CDL8</accession>
<dbReference type="AlphaFoldDB" id="A0A1W2CDL8"/>
<feature type="non-terminal residue" evidence="2">
    <location>
        <position position="1"/>
    </location>
</feature>
<dbReference type="OrthoDB" id="9815173at2"/>
<sequence length="347" mass="40767">QRIWTQQPANFKKEAILNVDGTITGTYGECKEGMDISYKGIWGYAPLVVSLNRTREPLYIVNRSGNVPSHLGSAHWIDKSLDLVCPDFEKVILRGDTDFSLTGNFDKWDERCTFIFGMDAKKNLIKKACDISETEWQLFNKPPREIKTQEREKPENIKAQVVKNRKFKNLQTECEFFAEFEYQPGKCQKSYRMIAIRKIINVSKGEEQLFDDCRFFFYITNDQIKTTESLIHLYRDRANHENDIEQLKNGVHALKAPSNTLNSNWAYMVIAALAWDLKAWYGMLMPYRVLGNQILKMEFKRFIRTFINIPCLIIKKSRKIVYRIVGYNNQLNHVFNFLFLLKKFEFS</sequence>
<dbReference type="InterPro" id="IPR047960">
    <property type="entry name" value="Transpos_IS1380"/>
</dbReference>
<proteinExistence type="predicted"/>
<protein>
    <submittedName>
        <fullName evidence="2">Transposase DDE domain group 1</fullName>
    </submittedName>
</protein>
<feature type="domain" description="Transposase DDE" evidence="1">
    <location>
        <begin position="10"/>
        <end position="324"/>
    </location>
</feature>
<dbReference type="InterPro" id="IPR025668">
    <property type="entry name" value="Tnp_DDE_dom"/>
</dbReference>
<gene>
    <name evidence="2" type="ORF">SAMN02746065_111116</name>
</gene>
<reference evidence="2 3" key="1">
    <citation type="submission" date="2017-04" db="EMBL/GenBank/DDBJ databases">
        <authorList>
            <person name="Afonso C.L."/>
            <person name="Miller P.J."/>
            <person name="Scott M.A."/>
            <person name="Spackman E."/>
            <person name="Goraichik I."/>
            <person name="Dimitrov K.M."/>
            <person name="Suarez D.L."/>
            <person name="Swayne D.E."/>
        </authorList>
    </citation>
    <scope>NUCLEOTIDE SEQUENCE [LARGE SCALE GENOMIC DNA]</scope>
    <source>
        <strain evidence="2 3">DSM 3385</strain>
    </source>
</reference>
<evidence type="ECO:0000259" key="1">
    <source>
        <dbReference type="Pfam" id="PF13701"/>
    </source>
</evidence>
<evidence type="ECO:0000313" key="3">
    <source>
        <dbReference type="Proteomes" id="UP000192418"/>
    </source>
</evidence>
<evidence type="ECO:0000313" key="2">
    <source>
        <dbReference type="EMBL" id="SMC82758.1"/>
    </source>
</evidence>
<organism evidence="2 3">
    <name type="scientific">Desulfocicer vacuolatum DSM 3385</name>
    <dbReference type="NCBI Taxonomy" id="1121400"/>
    <lineage>
        <taxon>Bacteria</taxon>
        <taxon>Pseudomonadati</taxon>
        <taxon>Thermodesulfobacteriota</taxon>
        <taxon>Desulfobacteria</taxon>
        <taxon>Desulfobacterales</taxon>
        <taxon>Desulfobacteraceae</taxon>
        <taxon>Desulfocicer</taxon>
    </lineage>
</organism>
<name>A0A1W2CDL8_9BACT</name>
<dbReference type="Proteomes" id="UP000192418">
    <property type="component" value="Unassembled WGS sequence"/>
</dbReference>
<dbReference type="NCBIfam" id="NF033539">
    <property type="entry name" value="transpos_IS1380"/>
    <property type="match status" value="1"/>
</dbReference>
<dbReference type="Pfam" id="PF13701">
    <property type="entry name" value="DDE_Tnp_1_4"/>
    <property type="match status" value="1"/>
</dbReference>